<gene>
    <name evidence="2" type="ORF">ISE1_3443</name>
    <name evidence="3" type="ORF">ISE2_3423</name>
</gene>
<dbReference type="AlphaFoldDB" id="A0A484V5M9"/>
<sequence length="43" mass="4468">MNANPRQAPLPPQRACRATGARAVGLRSGGGVHGQARKACQKE</sequence>
<evidence type="ECO:0000256" key="1">
    <source>
        <dbReference type="SAM" id="MobiDB-lite"/>
    </source>
</evidence>
<accession>A0A484V5M9</accession>
<organism evidence="3">
    <name type="scientific">plant metagenome</name>
    <dbReference type="NCBI Taxonomy" id="1297885"/>
    <lineage>
        <taxon>unclassified sequences</taxon>
        <taxon>metagenomes</taxon>
        <taxon>organismal metagenomes</taxon>
    </lineage>
</organism>
<proteinExistence type="predicted"/>
<dbReference type="EMBL" id="CAADIM010000001">
    <property type="protein sequence ID" value="VFR61208.1"/>
    <property type="molecule type" value="Genomic_DNA"/>
</dbReference>
<name>A0A484V5M9_9ZZZZ</name>
<evidence type="ECO:0000313" key="3">
    <source>
        <dbReference type="EMBL" id="VFR93224.1"/>
    </source>
</evidence>
<reference evidence="3" key="1">
    <citation type="submission" date="2019-03" db="EMBL/GenBank/DDBJ databases">
        <authorList>
            <person name="Danneels B."/>
        </authorList>
    </citation>
    <scope>NUCLEOTIDE SEQUENCE</scope>
</reference>
<dbReference type="EMBL" id="CAADIN010000024">
    <property type="protein sequence ID" value="VFR93224.1"/>
    <property type="molecule type" value="Genomic_DNA"/>
</dbReference>
<evidence type="ECO:0000313" key="2">
    <source>
        <dbReference type="EMBL" id="VFR61208.1"/>
    </source>
</evidence>
<protein>
    <submittedName>
        <fullName evidence="3">Uncharacterized protein</fullName>
    </submittedName>
</protein>
<feature type="region of interest" description="Disordered" evidence="1">
    <location>
        <begin position="1"/>
        <end position="21"/>
    </location>
</feature>